<evidence type="ECO:0000259" key="1">
    <source>
        <dbReference type="Pfam" id="PF01425"/>
    </source>
</evidence>
<protein>
    <recommendedName>
        <fullName evidence="1">Amidase domain-containing protein</fullName>
    </recommendedName>
</protein>
<dbReference type="InParanoid" id="D8TFZ8"/>
<dbReference type="SUPFAM" id="SSF75304">
    <property type="entry name" value="Amidase signature (AS) enzymes"/>
    <property type="match status" value="1"/>
</dbReference>
<feature type="non-terminal residue" evidence="2">
    <location>
        <position position="1"/>
    </location>
</feature>
<dbReference type="Proteomes" id="UP000001514">
    <property type="component" value="Unassembled WGS sequence"/>
</dbReference>
<dbReference type="eggNOG" id="KOG1211">
    <property type="taxonomic scope" value="Eukaryota"/>
</dbReference>
<organism evidence="3">
    <name type="scientific">Selaginella moellendorffii</name>
    <name type="common">Spikemoss</name>
    <dbReference type="NCBI Taxonomy" id="88036"/>
    <lineage>
        <taxon>Eukaryota</taxon>
        <taxon>Viridiplantae</taxon>
        <taxon>Streptophyta</taxon>
        <taxon>Embryophyta</taxon>
        <taxon>Tracheophyta</taxon>
        <taxon>Lycopodiopsida</taxon>
        <taxon>Selaginellales</taxon>
        <taxon>Selaginellaceae</taxon>
        <taxon>Selaginella</taxon>
    </lineage>
</organism>
<dbReference type="PANTHER" id="PTHR11895">
    <property type="entry name" value="TRANSAMIDASE"/>
    <property type="match status" value="1"/>
</dbReference>
<dbReference type="Gene3D" id="3.90.1300.10">
    <property type="entry name" value="Amidase signature (AS) domain"/>
    <property type="match status" value="1"/>
</dbReference>
<dbReference type="PANTHER" id="PTHR11895:SF156">
    <property type="entry name" value="FATTY ACID AMIDE HYDROLASE"/>
    <property type="match status" value="1"/>
</dbReference>
<feature type="domain" description="Amidase" evidence="1">
    <location>
        <begin position="9"/>
        <end position="90"/>
    </location>
</feature>
<evidence type="ECO:0000313" key="3">
    <source>
        <dbReference type="Proteomes" id="UP000001514"/>
    </source>
</evidence>
<dbReference type="GO" id="GO:0016020">
    <property type="term" value="C:membrane"/>
    <property type="evidence" value="ECO:0000318"/>
    <property type="project" value="GO_Central"/>
</dbReference>
<dbReference type="STRING" id="88036.D8TFZ8"/>
<keyword evidence="3" id="KW-1185">Reference proteome</keyword>
<accession>D8TFZ8</accession>
<dbReference type="HOGENOM" id="CLU_1323881_0_0_1"/>
<evidence type="ECO:0000313" key="2">
    <source>
        <dbReference type="EMBL" id="EFJ04414.1"/>
    </source>
</evidence>
<dbReference type="Pfam" id="PF01425">
    <property type="entry name" value="Amidase"/>
    <property type="match status" value="1"/>
</dbReference>
<proteinExistence type="predicted"/>
<dbReference type="InterPro" id="IPR036928">
    <property type="entry name" value="AS_sf"/>
</dbReference>
<dbReference type="GO" id="GO:0070291">
    <property type="term" value="P:N-acylethanolamine metabolic process"/>
    <property type="evidence" value="ECO:0000318"/>
    <property type="project" value="GO_Central"/>
</dbReference>
<dbReference type="KEGG" id="smo:SELMODRAFT_432434"/>
<dbReference type="GO" id="GO:0047412">
    <property type="term" value="F:N-(long-chain-acyl)ethanolamine deacylase activity"/>
    <property type="evidence" value="ECO:0000318"/>
    <property type="project" value="GO_Central"/>
</dbReference>
<dbReference type="Gramene" id="EFJ04414">
    <property type="protein sequence ID" value="EFJ04414"/>
    <property type="gene ID" value="SELMODRAFT_432434"/>
</dbReference>
<dbReference type="InterPro" id="IPR023631">
    <property type="entry name" value="Amidase_dom"/>
</dbReference>
<dbReference type="InterPro" id="IPR000120">
    <property type="entry name" value="Amidase"/>
</dbReference>
<sequence>YRQMYYHMEIFKNADVIVTPTTAATAPSISLDALECGELNYVYGAKLMRYQIAGNFIGLPAISVPVGFDQAGMPIGIQLIGKPWSEATLLRLAYVIEDFLMQSLLHMSATARGGRANPLETKPERMIRQMEQCARLQTLLQELVAVGDAARILAGHGIGAELHAVAVVLVDLERALDAGDGAVAGDPAAAEDDLDDVARRIAAPQLRH</sequence>
<dbReference type="EMBL" id="GL377883">
    <property type="protein sequence ID" value="EFJ04414.1"/>
    <property type="molecule type" value="Genomic_DNA"/>
</dbReference>
<dbReference type="AlphaFoldDB" id="D8TFZ8"/>
<name>D8TFZ8_SELML</name>
<reference evidence="2 3" key="1">
    <citation type="journal article" date="2011" name="Science">
        <title>The Selaginella genome identifies genetic changes associated with the evolution of vascular plants.</title>
        <authorList>
            <person name="Banks J.A."/>
            <person name="Nishiyama T."/>
            <person name="Hasebe M."/>
            <person name="Bowman J.L."/>
            <person name="Gribskov M."/>
            <person name="dePamphilis C."/>
            <person name="Albert V.A."/>
            <person name="Aono N."/>
            <person name="Aoyama T."/>
            <person name="Ambrose B.A."/>
            <person name="Ashton N.W."/>
            <person name="Axtell M.J."/>
            <person name="Barker E."/>
            <person name="Barker M.S."/>
            <person name="Bennetzen J.L."/>
            <person name="Bonawitz N.D."/>
            <person name="Chapple C."/>
            <person name="Cheng C."/>
            <person name="Correa L.G."/>
            <person name="Dacre M."/>
            <person name="DeBarry J."/>
            <person name="Dreyer I."/>
            <person name="Elias M."/>
            <person name="Engstrom E.M."/>
            <person name="Estelle M."/>
            <person name="Feng L."/>
            <person name="Finet C."/>
            <person name="Floyd S.K."/>
            <person name="Frommer W.B."/>
            <person name="Fujita T."/>
            <person name="Gramzow L."/>
            <person name="Gutensohn M."/>
            <person name="Harholt J."/>
            <person name="Hattori M."/>
            <person name="Heyl A."/>
            <person name="Hirai T."/>
            <person name="Hiwatashi Y."/>
            <person name="Ishikawa M."/>
            <person name="Iwata M."/>
            <person name="Karol K.G."/>
            <person name="Koehler B."/>
            <person name="Kolukisaoglu U."/>
            <person name="Kubo M."/>
            <person name="Kurata T."/>
            <person name="Lalonde S."/>
            <person name="Li K."/>
            <person name="Li Y."/>
            <person name="Litt A."/>
            <person name="Lyons E."/>
            <person name="Manning G."/>
            <person name="Maruyama T."/>
            <person name="Michael T.P."/>
            <person name="Mikami K."/>
            <person name="Miyazaki S."/>
            <person name="Morinaga S."/>
            <person name="Murata T."/>
            <person name="Mueller-Roeber B."/>
            <person name="Nelson D.R."/>
            <person name="Obara M."/>
            <person name="Oguri Y."/>
            <person name="Olmstead R.G."/>
            <person name="Onodera N."/>
            <person name="Petersen B.L."/>
            <person name="Pils B."/>
            <person name="Prigge M."/>
            <person name="Rensing S.A."/>
            <person name="Riano-Pachon D.M."/>
            <person name="Roberts A.W."/>
            <person name="Sato Y."/>
            <person name="Scheller H.V."/>
            <person name="Schulz B."/>
            <person name="Schulz C."/>
            <person name="Shakirov E.V."/>
            <person name="Shibagaki N."/>
            <person name="Shinohara N."/>
            <person name="Shippen D.E."/>
            <person name="Soerensen I."/>
            <person name="Sotooka R."/>
            <person name="Sugimoto N."/>
            <person name="Sugita M."/>
            <person name="Sumikawa N."/>
            <person name="Tanurdzic M."/>
            <person name="Theissen G."/>
            <person name="Ulvskov P."/>
            <person name="Wakazuki S."/>
            <person name="Weng J.K."/>
            <person name="Willats W.W."/>
            <person name="Wipf D."/>
            <person name="Wolf P.G."/>
            <person name="Yang L."/>
            <person name="Zimmer A.D."/>
            <person name="Zhu Q."/>
            <person name="Mitros T."/>
            <person name="Hellsten U."/>
            <person name="Loque D."/>
            <person name="Otillar R."/>
            <person name="Salamov A."/>
            <person name="Schmutz J."/>
            <person name="Shapiro H."/>
            <person name="Lindquist E."/>
            <person name="Lucas S."/>
            <person name="Rokhsar D."/>
            <person name="Grigoriev I.V."/>
        </authorList>
    </citation>
    <scope>NUCLEOTIDE SEQUENCE [LARGE SCALE GENOMIC DNA]</scope>
</reference>
<gene>
    <name evidence="2" type="ORF">SELMODRAFT_432434</name>
</gene>